<evidence type="ECO:0000256" key="1">
    <source>
        <dbReference type="ARBA" id="ARBA00023015"/>
    </source>
</evidence>
<dbReference type="Pfam" id="PF00356">
    <property type="entry name" value="LacI"/>
    <property type="match status" value="1"/>
</dbReference>
<dbReference type="EMBL" id="JAIXCQ010000001">
    <property type="protein sequence ID" value="MCA5891738.1"/>
    <property type="molecule type" value="Genomic_DNA"/>
</dbReference>
<dbReference type="PROSITE" id="PS50932">
    <property type="entry name" value="HTH_LACI_2"/>
    <property type="match status" value="1"/>
</dbReference>
<accession>A0ABS7Z9J6</accession>
<evidence type="ECO:0000259" key="5">
    <source>
        <dbReference type="PROSITE" id="PS50932"/>
    </source>
</evidence>
<dbReference type="InterPro" id="IPR000843">
    <property type="entry name" value="HTH_LacI"/>
</dbReference>
<dbReference type="CDD" id="cd01392">
    <property type="entry name" value="HTH_LacI"/>
    <property type="match status" value="1"/>
</dbReference>
<evidence type="ECO:0000313" key="7">
    <source>
        <dbReference type="EMBL" id="MCA5894571.1"/>
    </source>
</evidence>
<dbReference type="InterPro" id="IPR010982">
    <property type="entry name" value="Lambda_DNA-bd_dom_sf"/>
</dbReference>
<gene>
    <name evidence="6" type="ORF">LEP48_00035</name>
    <name evidence="7" type="ORF">LEP48_14625</name>
</gene>
<dbReference type="SUPFAM" id="SSF47413">
    <property type="entry name" value="lambda repressor-like DNA-binding domains"/>
    <property type="match status" value="1"/>
</dbReference>
<feature type="region of interest" description="Disordered" evidence="4">
    <location>
        <begin position="48"/>
        <end position="93"/>
    </location>
</feature>
<sequence>MRGRVTTLRDVADRAGVSPTTVTRLINAHGFVSRDARAAIRQAIDDLGYVPSALPTPRPGTADSRSSQSSRPPPSRPRWPTAAWSCSDSRSPAWCPPRHTCSPGFSRSP</sequence>
<dbReference type="PANTHER" id="PTHR30146:SF109">
    <property type="entry name" value="HTH-TYPE TRANSCRIPTIONAL REGULATOR GALS"/>
    <property type="match status" value="1"/>
</dbReference>
<dbReference type="PANTHER" id="PTHR30146">
    <property type="entry name" value="LACI-RELATED TRANSCRIPTIONAL REPRESSOR"/>
    <property type="match status" value="1"/>
</dbReference>
<proteinExistence type="predicted"/>
<dbReference type="PRINTS" id="PR00036">
    <property type="entry name" value="HTHLACI"/>
</dbReference>
<dbReference type="Gene3D" id="1.10.260.40">
    <property type="entry name" value="lambda repressor-like DNA-binding domains"/>
    <property type="match status" value="1"/>
</dbReference>
<reference evidence="6 8" key="1">
    <citation type="submission" date="2021-09" db="EMBL/GenBank/DDBJ databases">
        <title>Isoptericola luteus sp. nov., a novel bacterium isolated from Harbin, the capital city of Heilongjiang province.</title>
        <authorList>
            <person name="Li J."/>
        </authorList>
    </citation>
    <scope>NUCLEOTIDE SEQUENCE [LARGE SCALE GENOMIC DNA]</scope>
    <source>
        <strain evidence="6 8">NEAU-Y5</strain>
    </source>
</reference>
<feature type="domain" description="HTH lacI-type" evidence="5">
    <location>
        <begin position="6"/>
        <end position="60"/>
    </location>
</feature>
<evidence type="ECO:0000313" key="8">
    <source>
        <dbReference type="Proteomes" id="UP001319870"/>
    </source>
</evidence>
<keyword evidence="1" id="KW-0805">Transcription regulation</keyword>
<organism evidence="6 8">
    <name type="scientific">Isoptericola luteus</name>
    <dbReference type="NCBI Taxonomy" id="2879484"/>
    <lineage>
        <taxon>Bacteria</taxon>
        <taxon>Bacillati</taxon>
        <taxon>Actinomycetota</taxon>
        <taxon>Actinomycetes</taxon>
        <taxon>Micrococcales</taxon>
        <taxon>Promicromonosporaceae</taxon>
        <taxon>Isoptericola</taxon>
    </lineage>
</organism>
<keyword evidence="8" id="KW-1185">Reference proteome</keyword>
<dbReference type="PROSITE" id="PS00356">
    <property type="entry name" value="HTH_LACI_1"/>
    <property type="match status" value="1"/>
</dbReference>
<dbReference type="SMART" id="SM00354">
    <property type="entry name" value="HTH_LACI"/>
    <property type="match status" value="1"/>
</dbReference>
<evidence type="ECO:0000256" key="4">
    <source>
        <dbReference type="SAM" id="MobiDB-lite"/>
    </source>
</evidence>
<evidence type="ECO:0000313" key="6">
    <source>
        <dbReference type="EMBL" id="MCA5891738.1"/>
    </source>
</evidence>
<evidence type="ECO:0000256" key="2">
    <source>
        <dbReference type="ARBA" id="ARBA00023125"/>
    </source>
</evidence>
<dbReference type="EMBL" id="JAIXCQ010000011">
    <property type="protein sequence ID" value="MCA5894571.1"/>
    <property type="molecule type" value="Genomic_DNA"/>
</dbReference>
<name>A0ABS7Z9J6_9MICO</name>
<protein>
    <submittedName>
        <fullName evidence="6">LacI family DNA-binding transcriptional regulator</fullName>
    </submittedName>
</protein>
<comment type="caution">
    <text evidence="6">The sequence shown here is derived from an EMBL/GenBank/DDBJ whole genome shotgun (WGS) entry which is preliminary data.</text>
</comment>
<dbReference type="Proteomes" id="UP001319870">
    <property type="component" value="Unassembled WGS sequence"/>
</dbReference>
<keyword evidence="3" id="KW-0804">Transcription</keyword>
<keyword evidence="2 6" id="KW-0238">DNA-binding</keyword>
<evidence type="ECO:0000256" key="3">
    <source>
        <dbReference type="ARBA" id="ARBA00023163"/>
    </source>
</evidence>
<dbReference type="RefSeq" id="WP_225563473.1">
    <property type="nucleotide sequence ID" value="NZ_JAIXCQ010000001.1"/>
</dbReference>
<dbReference type="GO" id="GO:0003677">
    <property type="term" value="F:DNA binding"/>
    <property type="evidence" value="ECO:0007669"/>
    <property type="project" value="UniProtKB-KW"/>
</dbReference>